<keyword evidence="2" id="KW-0456">Lyase</keyword>
<feature type="domain" description="DJ-1/PfpI" evidence="4">
    <location>
        <begin position="26"/>
        <end position="222"/>
    </location>
</feature>
<dbReference type="InterPro" id="IPR002818">
    <property type="entry name" value="DJ-1/PfpI"/>
</dbReference>
<dbReference type="InterPro" id="IPR050325">
    <property type="entry name" value="Prot/Nucl_acid_deglycase"/>
</dbReference>
<proteinExistence type="inferred from homology"/>
<dbReference type="CDD" id="cd03141">
    <property type="entry name" value="GATase1_Hsp31_like"/>
    <property type="match status" value="1"/>
</dbReference>
<evidence type="ECO:0000256" key="2">
    <source>
        <dbReference type="ARBA" id="ARBA00023239"/>
    </source>
</evidence>
<organism evidence="5 6">
    <name type="scientific">Secundilactobacillus collinoides DSM 20515 = JCM 1123</name>
    <dbReference type="NCBI Taxonomy" id="1423733"/>
    <lineage>
        <taxon>Bacteria</taxon>
        <taxon>Bacillati</taxon>
        <taxon>Bacillota</taxon>
        <taxon>Bacilli</taxon>
        <taxon>Lactobacillales</taxon>
        <taxon>Lactobacillaceae</taxon>
        <taxon>Secundilactobacillus</taxon>
    </lineage>
</organism>
<sequence>MTKVLMVLTNTTKFDHLNRATGVWLSEATHFNEVMAENNIVVDYVSPQGGYVPLDPGSIGSDEMDDTNWQFYNDANFRRNALARSLKPSDVIPSDYAAIYYAGGHGVMWDFPTSDAVASIAKKIYDNGGVISAVCHGVVGLLPITNSDGSKFIAGKKLTGFTNEEEAINKLTDDVPFLAEDSLKAAGAVHTKAPAYTEKIVVDGRLVTGQNPQSARGVGEAVLTIIGK</sequence>
<dbReference type="Gene3D" id="3.40.50.880">
    <property type="match status" value="1"/>
</dbReference>
<comment type="caution">
    <text evidence="5">The sequence shown here is derived from an EMBL/GenBank/DDBJ whole genome shotgun (WGS) entry which is preliminary data.</text>
</comment>
<protein>
    <submittedName>
        <fullName evidence="5">ThiJ PfpI domain-containing protein</fullName>
    </submittedName>
</protein>
<dbReference type="GO" id="GO:0019172">
    <property type="term" value="F:glyoxalase III activity"/>
    <property type="evidence" value="ECO:0007669"/>
    <property type="project" value="TreeGrafter"/>
</dbReference>
<accession>A0A0R2B535</accession>
<name>A0A0R2B535_SECCO</name>
<dbReference type="EMBL" id="AYYR01000117">
    <property type="protein sequence ID" value="KRM73810.1"/>
    <property type="molecule type" value="Genomic_DNA"/>
</dbReference>
<evidence type="ECO:0000256" key="3">
    <source>
        <dbReference type="ARBA" id="ARBA00038493"/>
    </source>
</evidence>
<dbReference type="GO" id="GO:0005737">
    <property type="term" value="C:cytoplasm"/>
    <property type="evidence" value="ECO:0007669"/>
    <property type="project" value="TreeGrafter"/>
</dbReference>
<dbReference type="AlphaFoldDB" id="A0A0R2B535"/>
<keyword evidence="1" id="KW-0346">Stress response</keyword>
<reference evidence="5 6" key="1">
    <citation type="journal article" date="2015" name="Genome Announc.">
        <title>Expanding the biotechnology potential of lactobacilli through comparative genomics of 213 strains and associated genera.</title>
        <authorList>
            <person name="Sun Z."/>
            <person name="Harris H.M."/>
            <person name="McCann A."/>
            <person name="Guo C."/>
            <person name="Argimon S."/>
            <person name="Zhang W."/>
            <person name="Yang X."/>
            <person name="Jeffery I.B."/>
            <person name="Cooney J.C."/>
            <person name="Kagawa T.F."/>
            <person name="Liu W."/>
            <person name="Song Y."/>
            <person name="Salvetti E."/>
            <person name="Wrobel A."/>
            <person name="Rasinkangas P."/>
            <person name="Parkhill J."/>
            <person name="Rea M.C."/>
            <person name="O'Sullivan O."/>
            <person name="Ritari J."/>
            <person name="Douillard F.P."/>
            <person name="Paul Ross R."/>
            <person name="Yang R."/>
            <person name="Briner A.E."/>
            <person name="Felis G.E."/>
            <person name="de Vos W.M."/>
            <person name="Barrangou R."/>
            <person name="Klaenhammer T.R."/>
            <person name="Caufield P.W."/>
            <person name="Cui Y."/>
            <person name="Zhang H."/>
            <person name="O'Toole P.W."/>
        </authorList>
    </citation>
    <scope>NUCLEOTIDE SEQUENCE [LARGE SCALE GENOMIC DNA]</scope>
    <source>
        <strain evidence="5 6">DSM 20515</strain>
    </source>
</reference>
<gene>
    <name evidence="5" type="ORF">FC82_GL001009</name>
</gene>
<dbReference type="PANTHER" id="PTHR48094">
    <property type="entry name" value="PROTEIN/NUCLEIC ACID DEGLYCASE DJ-1-RELATED"/>
    <property type="match status" value="1"/>
</dbReference>
<evidence type="ECO:0000256" key="1">
    <source>
        <dbReference type="ARBA" id="ARBA00023016"/>
    </source>
</evidence>
<dbReference type="PATRIC" id="fig|1423733.4.peg.1065"/>
<dbReference type="RefSeq" id="WP_056997383.1">
    <property type="nucleotide sequence ID" value="NZ_AYYR01000117.1"/>
</dbReference>
<dbReference type="InterPro" id="IPR029062">
    <property type="entry name" value="Class_I_gatase-like"/>
</dbReference>
<evidence type="ECO:0000313" key="6">
    <source>
        <dbReference type="Proteomes" id="UP000051845"/>
    </source>
</evidence>
<dbReference type="GO" id="GO:0019243">
    <property type="term" value="P:methylglyoxal catabolic process to D-lactate via S-lactoyl-glutathione"/>
    <property type="evidence" value="ECO:0007669"/>
    <property type="project" value="TreeGrafter"/>
</dbReference>
<comment type="similarity">
    <text evidence="3">Belongs to the peptidase C56 family. HSP31-like subfamily.</text>
</comment>
<dbReference type="Pfam" id="PF01965">
    <property type="entry name" value="DJ-1_PfpI"/>
    <property type="match status" value="1"/>
</dbReference>
<dbReference type="Proteomes" id="UP000051845">
    <property type="component" value="Unassembled WGS sequence"/>
</dbReference>
<evidence type="ECO:0000259" key="4">
    <source>
        <dbReference type="Pfam" id="PF01965"/>
    </source>
</evidence>
<dbReference type="PANTHER" id="PTHR48094:SF11">
    <property type="entry name" value="GLUTATHIONE-INDEPENDENT GLYOXALASE HSP31-RELATED"/>
    <property type="match status" value="1"/>
</dbReference>
<evidence type="ECO:0000313" key="5">
    <source>
        <dbReference type="EMBL" id="KRM73810.1"/>
    </source>
</evidence>
<dbReference type="STRING" id="33960.TY91_15600"/>
<dbReference type="SUPFAM" id="SSF52317">
    <property type="entry name" value="Class I glutamine amidotransferase-like"/>
    <property type="match status" value="1"/>
</dbReference>